<dbReference type="SUPFAM" id="SSF48452">
    <property type="entry name" value="TPR-like"/>
    <property type="match status" value="1"/>
</dbReference>
<keyword evidence="4" id="KW-1185">Reference proteome</keyword>
<dbReference type="Pfam" id="PF13399">
    <property type="entry name" value="LytR_C"/>
    <property type="match status" value="1"/>
</dbReference>
<accession>A0ABW9VZ68</accession>
<evidence type="ECO:0000259" key="2">
    <source>
        <dbReference type="Pfam" id="PF13399"/>
    </source>
</evidence>
<feature type="chain" id="PRO_5047307597" description="LytR/CpsA/Psr regulator C-terminal domain-containing protein" evidence="1">
    <location>
        <begin position="23"/>
        <end position="222"/>
    </location>
</feature>
<keyword evidence="1" id="KW-0732">Signal</keyword>
<gene>
    <name evidence="3" type="ORF">GTP69_11255</name>
</gene>
<name>A0ABW9VZ68_9BURK</name>
<protein>
    <recommendedName>
        <fullName evidence="2">LytR/CpsA/Psr regulator C-terminal domain-containing protein</fullName>
    </recommendedName>
</protein>
<sequence length="222" mass="24213">MMKKSLLTACVLLAACSGVQIAEPVADSITPLEQACMRDPLDPARWEQLAAALAIAGQRERAAVMYLQAASLRTYDVKQDYATLKQARDEAMVNGMPRTQIKRLGPALVEVLRSGEAAGDSAAAPTPTLRLEISNGNGVAGAAARLARSLERDGVKTVRLSNLRPFVVPVSRIEYPRAQRQVAQALGRRLGLRLEQQLEQRRAGLAYADMRIVLGHDIRYLK</sequence>
<dbReference type="Gene3D" id="3.30.70.2390">
    <property type="match status" value="1"/>
</dbReference>
<reference evidence="3 4" key="1">
    <citation type="submission" date="2019-12" db="EMBL/GenBank/DDBJ databases">
        <title>Novel species isolated from a subtropical stream in China.</title>
        <authorList>
            <person name="Lu H."/>
        </authorList>
    </citation>
    <scope>NUCLEOTIDE SEQUENCE [LARGE SCALE GENOMIC DNA]</scope>
    <source>
        <strain evidence="3 4">CY42W</strain>
    </source>
</reference>
<feature type="signal peptide" evidence="1">
    <location>
        <begin position="1"/>
        <end position="22"/>
    </location>
</feature>
<dbReference type="InterPro" id="IPR011990">
    <property type="entry name" value="TPR-like_helical_dom_sf"/>
</dbReference>
<dbReference type="Proteomes" id="UP000642144">
    <property type="component" value="Unassembled WGS sequence"/>
</dbReference>
<dbReference type="InterPro" id="IPR027381">
    <property type="entry name" value="LytR/CpsA/Psr_C"/>
</dbReference>
<dbReference type="PROSITE" id="PS51257">
    <property type="entry name" value="PROKAR_LIPOPROTEIN"/>
    <property type="match status" value="1"/>
</dbReference>
<evidence type="ECO:0000256" key="1">
    <source>
        <dbReference type="SAM" id="SignalP"/>
    </source>
</evidence>
<dbReference type="EMBL" id="WWCT01000007">
    <property type="protein sequence ID" value="MYN26987.1"/>
    <property type="molecule type" value="Genomic_DNA"/>
</dbReference>
<organism evidence="3 4">
    <name type="scientific">Duganella levis</name>
    <dbReference type="NCBI Taxonomy" id="2692169"/>
    <lineage>
        <taxon>Bacteria</taxon>
        <taxon>Pseudomonadati</taxon>
        <taxon>Pseudomonadota</taxon>
        <taxon>Betaproteobacteria</taxon>
        <taxon>Burkholderiales</taxon>
        <taxon>Oxalobacteraceae</taxon>
        <taxon>Telluria group</taxon>
        <taxon>Duganella</taxon>
    </lineage>
</organism>
<evidence type="ECO:0000313" key="4">
    <source>
        <dbReference type="Proteomes" id="UP000642144"/>
    </source>
</evidence>
<proteinExistence type="predicted"/>
<feature type="domain" description="LytR/CpsA/Psr regulator C-terminal" evidence="2">
    <location>
        <begin position="129"/>
        <end position="217"/>
    </location>
</feature>
<comment type="caution">
    <text evidence="3">The sequence shown here is derived from an EMBL/GenBank/DDBJ whole genome shotgun (WGS) entry which is preliminary data.</text>
</comment>
<evidence type="ECO:0000313" key="3">
    <source>
        <dbReference type="EMBL" id="MYN26987.1"/>
    </source>
</evidence>